<dbReference type="PROSITE" id="PS00888">
    <property type="entry name" value="CNMP_BINDING_1"/>
    <property type="match status" value="2"/>
</dbReference>
<feature type="domain" description="Cyclic nucleotide-binding" evidence="8">
    <location>
        <begin position="186"/>
        <end position="300"/>
    </location>
</feature>
<dbReference type="CDD" id="cd00038">
    <property type="entry name" value="CAP_ED"/>
    <property type="match status" value="2"/>
</dbReference>
<dbReference type="PROSITE" id="PS50042">
    <property type="entry name" value="CNMP_BINDING_3"/>
    <property type="match status" value="2"/>
</dbReference>
<feature type="binding site" evidence="7">
    <location>
        <position position="259"/>
    </location>
    <ligand>
        <name>3',5'-cyclic AMP</name>
        <dbReference type="ChEBI" id="CHEBI:58165"/>
        <label>2</label>
    </ligand>
</feature>
<keyword evidence="5 7" id="KW-0547">Nucleotide-binding</keyword>
<keyword evidence="9" id="KW-0808">Transferase</keyword>
<reference evidence="9 10" key="1">
    <citation type="journal article" date="2012" name="BMC Genomics">
        <title>Comparative genomic analysis and phylogenetic position of Theileria equi.</title>
        <authorList>
            <person name="Kappmeyer L.S."/>
            <person name="Thiagarajan M."/>
            <person name="Herndon D.R."/>
            <person name="Ramsay J.D."/>
            <person name="Caler E."/>
            <person name="Djikeng A."/>
            <person name="Gillespie J.J."/>
            <person name="Lau A.O."/>
            <person name="Roalson E.H."/>
            <person name="Silva J.C."/>
            <person name="Silva M.G."/>
            <person name="Suarez C.E."/>
            <person name="Ueti M.W."/>
            <person name="Nene V.M."/>
            <person name="Mealey R.H."/>
            <person name="Knowles D.P."/>
            <person name="Brayton K.A."/>
        </authorList>
    </citation>
    <scope>NUCLEOTIDE SEQUENCE [LARGE SCALE GENOMIC DNA]</scope>
    <source>
        <strain evidence="9 10">WA</strain>
    </source>
</reference>
<dbReference type="SUPFAM" id="SSF51206">
    <property type="entry name" value="cAMP-binding domain-like"/>
    <property type="match status" value="2"/>
</dbReference>
<dbReference type="GO" id="GO:0005829">
    <property type="term" value="C:cytosol"/>
    <property type="evidence" value="ECO:0007669"/>
    <property type="project" value="TreeGrafter"/>
</dbReference>
<dbReference type="SMART" id="SM00100">
    <property type="entry name" value="cNMP"/>
    <property type="match status" value="2"/>
</dbReference>
<dbReference type="InterPro" id="IPR050503">
    <property type="entry name" value="cAMP-dep_PK_reg_su-like"/>
</dbReference>
<dbReference type="Pfam" id="PF00027">
    <property type="entry name" value="cNMP_binding"/>
    <property type="match status" value="2"/>
</dbReference>
<dbReference type="InterPro" id="IPR018490">
    <property type="entry name" value="cNMP-bd_dom_sf"/>
</dbReference>
<evidence type="ECO:0000256" key="2">
    <source>
        <dbReference type="ARBA" id="ARBA00022553"/>
    </source>
</evidence>
<evidence type="ECO:0000259" key="8">
    <source>
        <dbReference type="PROSITE" id="PS50042"/>
    </source>
</evidence>
<dbReference type="GO" id="GO:0030552">
    <property type="term" value="F:cAMP binding"/>
    <property type="evidence" value="ECO:0007669"/>
    <property type="project" value="UniProtKB-KW"/>
</dbReference>
<dbReference type="KEGG" id="beq:BEWA_022450"/>
<keyword evidence="2" id="KW-0597">Phosphoprotein</keyword>
<keyword evidence="4" id="KW-0677">Repeat</keyword>
<dbReference type="InterPro" id="IPR012198">
    <property type="entry name" value="cAMP_dep_PK_reg_su"/>
</dbReference>
<dbReference type="EMBL" id="CP001669">
    <property type="protein sequence ID" value="AFZ79397.1"/>
    <property type="molecule type" value="Genomic_DNA"/>
</dbReference>
<evidence type="ECO:0000256" key="6">
    <source>
        <dbReference type="ARBA" id="ARBA00023149"/>
    </source>
</evidence>
<gene>
    <name evidence="9" type="ORF">BEWA_022450</name>
</gene>
<dbReference type="RefSeq" id="XP_004829063.1">
    <property type="nucleotide sequence ID" value="XM_004829006.1"/>
</dbReference>
<dbReference type="OrthoDB" id="417078at2759"/>
<evidence type="ECO:0000256" key="7">
    <source>
        <dbReference type="PIRSR" id="PIRSR000548-1"/>
    </source>
</evidence>
<dbReference type="PIRSF" id="PIRSF000548">
    <property type="entry name" value="PK_regulatory"/>
    <property type="match status" value="1"/>
</dbReference>
<dbReference type="GO" id="GO:0004715">
    <property type="term" value="F:non-membrane spanning protein tyrosine kinase activity"/>
    <property type="evidence" value="ECO:0007669"/>
    <property type="project" value="UniProtKB-EC"/>
</dbReference>
<dbReference type="InterPro" id="IPR014710">
    <property type="entry name" value="RmlC-like_jellyroll"/>
</dbReference>
<dbReference type="PROSITE" id="PS00889">
    <property type="entry name" value="CNMP_BINDING_2"/>
    <property type="match status" value="1"/>
</dbReference>
<dbReference type="PANTHER" id="PTHR11635:SF152">
    <property type="entry name" value="CAMP-DEPENDENT PROTEIN KINASE TYPE I REGULATORY SUBUNIT-RELATED"/>
    <property type="match status" value="1"/>
</dbReference>
<dbReference type="VEuPathDB" id="PiroplasmaDB:BEWA_022450"/>
<evidence type="ECO:0000313" key="9">
    <source>
        <dbReference type="EMBL" id="AFZ79397.1"/>
    </source>
</evidence>
<protein>
    <submittedName>
        <fullName evidence="9">cAMP-dependent protein kinase type I-beta regulatory subunit, putative</fullName>
        <ecNumber evidence="9">2.7.10.2</ecNumber>
    </submittedName>
</protein>
<proteinExistence type="inferred from homology"/>
<sequence>MADVESHEFDQAIKIARSRQRFSVSAEVFGEHNLKGNFVAPVHEKTAEEEAKIRSIIVKCFLFSSLSHADLDVLVKAFDFQNASAGDVIIKQGDDGDKLFIIESGSADFTKKSLHSEEVKFLCTMDDGQYFGELALMYNTPRAATVVAKTDMRLWTLDRGTFNHIVRDAVVKKRERYDKLLSNVSLLAKVDPYDRCRLADALIEKTFNDEVIIQEGDAGTSLFMILEGKAEAYCQGKLVKSYSKDDYFGEIALIKQTPRASTVKAKGQCIVCELERESVINLLGPLEEVLAKNIKEYKKVLAELGISNIHLRD</sequence>
<accession>L0AUX5</accession>
<dbReference type="Gene3D" id="2.60.120.10">
    <property type="entry name" value="Jelly Rolls"/>
    <property type="match status" value="2"/>
</dbReference>
<feature type="binding site" evidence="7">
    <location>
        <position position="142"/>
    </location>
    <ligand>
        <name>3',5'-cyclic AMP</name>
        <dbReference type="ChEBI" id="CHEBI:58165"/>
        <label>1</label>
    </ligand>
</feature>
<dbReference type="PANTHER" id="PTHR11635">
    <property type="entry name" value="CAMP-DEPENDENT PROTEIN KINASE REGULATORY CHAIN"/>
    <property type="match status" value="1"/>
</dbReference>
<evidence type="ECO:0000256" key="4">
    <source>
        <dbReference type="ARBA" id="ARBA00022737"/>
    </source>
</evidence>
<dbReference type="AlphaFoldDB" id="L0AUX5"/>
<evidence type="ECO:0000256" key="1">
    <source>
        <dbReference type="ARBA" id="ARBA00005753"/>
    </source>
</evidence>
<dbReference type="GO" id="GO:0034236">
    <property type="term" value="F:protein kinase A catalytic subunit binding"/>
    <property type="evidence" value="ECO:0007669"/>
    <property type="project" value="TreeGrafter"/>
</dbReference>
<keyword evidence="9" id="KW-0418">Kinase</keyword>
<feature type="binding site" evidence="7">
    <location>
        <position position="133"/>
    </location>
    <ligand>
        <name>3',5'-cyclic AMP</name>
        <dbReference type="ChEBI" id="CHEBI:58165"/>
        <label>1</label>
    </ligand>
</feature>
<keyword evidence="6 7" id="KW-0114">cAMP</keyword>
<name>L0AUX5_THEEQ</name>
<dbReference type="GO" id="GO:0005952">
    <property type="term" value="C:cAMP-dependent protein kinase complex"/>
    <property type="evidence" value="ECO:0007669"/>
    <property type="project" value="InterPro"/>
</dbReference>
<dbReference type="InterPro" id="IPR000595">
    <property type="entry name" value="cNMP-bd_dom"/>
</dbReference>
<dbReference type="GeneID" id="15806042"/>
<comment type="similarity">
    <text evidence="1">Belongs to the cAMP-dependent kinase regulatory chain family.</text>
</comment>
<dbReference type="GO" id="GO:0004862">
    <property type="term" value="F:cAMP-dependent protein kinase inhibitor activity"/>
    <property type="evidence" value="ECO:0007669"/>
    <property type="project" value="TreeGrafter"/>
</dbReference>
<dbReference type="STRING" id="1537102.L0AUX5"/>
<evidence type="ECO:0000256" key="3">
    <source>
        <dbReference type="ARBA" id="ARBA00022566"/>
    </source>
</evidence>
<evidence type="ECO:0000313" key="10">
    <source>
        <dbReference type="Proteomes" id="UP000031512"/>
    </source>
</evidence>
<organism evidence="9 10">
    <name type="scientific">Theileria equi strain WA</name>
    <dbReference type="NCBI Taxonomy" id="1537102"/>
    <lineage>
        <taxon>Eukaryota</taxon>
        <taxon>Sar</taxon>
        <taxon>Alveolata</taxon>
        <taxon>Apicomplexa</taxon>
        <taxon>Aconoidasida</taxon>
        <taxon>Piroplasmida</taxon>
        <taxon>Theileriidae</taxon>
        <taxon>Theileria</taxon>
    </lineage>
</organism>
<dbReference type="EC" id="2.7.10.2" evidence="9"/>
<evidence type="ECO:0000256" key="5">
    <source>
        <dbReference type="ARBA" id="ARBA00022741"/>
    </source>
</evidence>
<keyword evidence="10" id="KW-1185">Reference proteome</keyword>
<feature type="binding site" evidence="7">
    <location>
        <position position="250"/>
    </location>
    <ligand>
        <name>3',5'-cyclic AMP</name>
        <dbReference type="ChEBI" id="CHEBI:58165"/>
        <label>2</label>
    </ligand>
</feature>
<feature type="domain" description="Cyclic nucleotide-binding" evidence="8">
    <location>
        <begin position="62"/>
        <end position="183"/>
    </location>
</feature>
<keyword evidence="3 7" id="KW-0116">cAMP-binding</keyword>
<dbReference type="InterPro" id="IPR018488">
    <property type="entry name" value="cNMP-bd_CS"/>
</dbReference>
<dbReference type="eggNOG" id="KOG1113">
    <property type="taxonomic scope" value="Eukaryota"/>
</dbReference>
<dbReference type="Proteomes" id="UP000031512">
    <property type="component" value="Chromosome 1"/>
</dbReference>
<dbReference type="PRINTS" id="PR00103">
    <property type="entry name" value="CAMPKINASE"/>
</dbReference>